<dbReference type="OrthoDB" id="2193302at2759"/>
<keyword evidence="3" id="KW-1185">Reference proteome</keyword>
<dbReference type="EMBL" id="JOKQ01000010">
    <property type="protein sequence ID" value="KHN69019.1"/>
    <property type="molecule type" value="Genomic_DNA"/>
</dbReference>
<accession>A0A0B2UIE8</accession>
<sequence length="348" mass="40814">MKMLFHPKTLKLLYEWKESEDLNIQLDLLVLLVDCKRKLDYKELDEILYRYKKNKPSKKDRMRYLRTMIDMNFVKKAIEGGDEHVYITKDVSGIPKSVCSLVNKVRSTEFGKCRPKKQSLDRNAGELSMLKFVNVQSKKVPSMQAIGMFHPVCFDESVAIATSKSPFERSMRIRKDILNARRLTFIKFSDQLRPPVHKALNEKMCVRNSVLKLPHVLDYEYESDWEDVEEAEDIESIDGEEDESEGSEEWVEKDMENVEPIRSNKKPSIMFPSCKYQVFEPFVSVWLALPLLEREEFPEDLTVEFKKGLLTNSDTQGFLRKFSSRYVIKPSCVIRKAKEIERKEMNLL</sequence>
<dbReference type="VEuPathDB" id="MicrosporidiaDB:M896_100030"/>
<proteinExistence type="predicted"/>
<evidence type="ECO:0000313" key="3">
    <source>
        <dbReference type="Proteomes" id="UP000031056"/>
    </source>
</evidence>
<evidence type="ECO:0000256" key="1">
    <source>
        <dbReference type="SAM" id="MobiDB-lite"/>
    </source>
</evidence>
<dbReference type="Proteomes" id="UP000031056">
    <property type="component" value="Unassembled WGS sequence"/>
</dbReference>
<dbReference type="STRING" id="1354746.A0A0B2UIE8"/>
<reference evidence="2 3" key="1">
    <citation type="journal article" date="2014" name="MBio">
        <title>The Ordospora colligata genome; evolution of extreme reduction in microsporidia and host-to-parasite horizontal gene transfer.</title>
        <authorList>
            <person name="Pombert J.-F."/>
            <person name="Haag K.L."/>
            <person name="Beidas S."/>
            <person name="Ebert D."/>
            <person name="Keeling P.J."/>
        </authorList>
    </citation>
    <scope>NUCLEOTIDE SEQUENCE [LARGE SCALE GENOMIC DNA]</scope>
    <source>
        <strain evidence="2 3">OC4</strain>
    </source>
</reference>
<dbReference type="AlphaFoldDB" id="A0A0B2UIE8"/>
<dbReference type="HOGENOM" id="CLU_773936_0_0_1"/>
<dbReference type="RefSeq" id="XP_014563061.1">
    <property type="nucleotide sequence ID" value="XM_014707575.1"/>
</dbReference>
<organism evidence="2 3">
    <name type="scientific">Ordospora colligata OC4</name>
    <dbReference type="NCBI Taxonomy" id="1354746"/>
    <lineage>
        <taxon>Eukaryota</taxon>
        <taxon>Fungi</taxon>
        <taxon>Fungi incertae sedis</taxon>
        <taxon>Microsporidia</taxon>
        <taxon>Ordosporidae</taxon>
        <taxon>Ordospora</taxon>
    </lineage>
</organism>
<dbReference type="InParanoid" id="A0A0B2UIE8"/>
<evidence type="ECO:0000313" key="2">
    <source>
        <dbReference type="EMBL" id="KHN69019.1"/>
    </source>
</evidence>
<gene>
    <name evidence="2" type="ORF">M896_100030</name>
</gene>
<name>A0A0B2UIE8_9MICR</name>
<dbReference type="GeneID" id="26262413"/>
<protein>
    <submittedName>
        <fullName evidence="2">Uncharacterized protein</fullName>
    </submittedName>
</protein>
<comment type="caution">
    <text evidence="2">The sequence shown here is derived from an EMBL/GenBank/DDBJ whole genome shotgun (WGS) entry which is preliminary data.</text>
</comment>
<feature type="region of interest" description="Disordered" evidence="1">
    <location>
        <begin position="226"/>
        <end position="251"/>
    </location>
</feature>
<feature type="compositionally biased region" description="Acidic residues" evidence="1">
    <location>
        <begin position="226"/>
        <end position="249"/>
    </location>
</feature>